<feature type="transmembrane region" description="Helical" evidence="5">
    <location>
        <begin position="152"/>
        <end position="171"/>
    </location>
</feature>
<feature type="transmembrane region" description="Helical" evidence="5">
    <location>
        <begin position="343"/>
        <end position="361"/>
    </location>
</feature>
<dbReference type="InterPro" id="IPR011701">
    <property type="entry name" value="MFS"/>
</dbReference>
<evidence type="ECO:0000256" key="3">
    <source>
        <dbReference type="ARBA" id="ARBA00022989"/>
    </source>
</evidence>
<feature type="transmembrane region" description="Helical" evidence="5">
    <location>
        <begin position="367"/>
        <end position="389"/>
    </location>
</feature>
<dbReference type="InterPro" id="IPR020846">
    <property type="entry name" value="MFS_dom"/>
</dbReference>
<dbReference type="RefSeq" id="WP_188817920.1">
    <property type="nucleotide sequence ID" value="NZ_BMLK01000002.1"/>
</dbReference>
<evidence type="ECO:0000256" key="2">
    <source>
        <dbReference type="ARBA" id="ARBA00022692"/>
    </source>
</evidence>
<evidence type="ECO:0000313" key="8">
    <source>
        <dbReference type="Proteomes" id="UP000605099"/>
    </source>
</evidence>
<organism evidence="7 8">
    <name type="scientific">Novosphingobium indicum</name>
    <dbReference type="NCBI Taxonomy" id="462949"/>
    <lineage>
        <taxon>Bacteria</taxon>
        <taxon>Pseudomonadati</taxon>
        <taxon>Pseudomonadota</taxon>
        <taxon>Alphaproteobacteria</taxon>
        <taxon>Sphingomonadales</taxon>
        <taxon>Sphingomonadaceae</taxon>
        <taxon>Novosphingobium</taxon>
    </lineage>
</organism>
<gene>
    <name evidence="7" type="ORF">GCM10011349_04880</name>
</gene>
<feature type="transmembrane region" description="Helical" evidence="5">
    <location>
        <begin position="210"/>
        <end position="228"/>
    </location>
</feature>
<keyword evidence="4 5" id="KW-0472">Membrane</keyword>
<sequence>MADLQNTETLAAPMPCPVEKTGAALAVVSLATALVLAVFTIPLTTLGTTSAALGSGAGGQAWILSGMPLGCAIGLLPGGALGDDYGRRRVFNAGLAVLALALGAGLFVSSTGGLIVLRVLQGVGGAAVMACGLGLLAKIFPVPADRAHSTAIWAAALGGGVAVGPIFAAFVDSLAGWRAVYGLEALLAAALVVGGICFLPESKAEKARPVDFAGTLTLGVGMAALLSGMTEARADPARPLVVALLVGGAVLLCSFVVIEYRKRQPMLDLSLFRRGDFTGAILGAFFSGTGVLAIMSFVPTVLHRAYGTSPIVGAFVLLAWSAMTAIAALLAKRLPDWATPDRVIVAGLLACGAGQAATGFAGPDGSFVHFLPGMLLAGSANGLLNAALGQQAIDSVPPERAAMGSGANNTARYLGSATGLTLAAVLVAHAGDDVLHGWNVAVIVSATLTLLGAVGVIAAQRLRG</sequence>
<name>A0ABQ2J928_9SPHN</name>
<evidence type="ECO:0000259" key="6">
    <source>
        <dbReference type="PROSITE" id="PS50850"/>
    </source>
</evidence>
<feature type="transmembrane region" description="Helical" evidence="5">
    <location>
        <begin position="437"/>
        <end position="459"/>
    </location>
</feature>
<comment type="subcellular location">
    <subcellularLocation>
        <location evidence="1">Membrane</location>
        <topology evidence="1">Multi-pass membrane protein</topology>
    </subcellularLocation>
</comment>
<dbReference type="PANTHER" id="PTHR42718:SF49">
    <property type="entry name" value="EXPORT PROTEIN"/>
    <property type="match status" value="1"/>
</dbReference>
<evidence type="ECO:0000313" key="7">
    <source>
        <dbReference type="EMBL" id="GGN42162.1"/>
    </source>
</evidence>
<comment type="caution">
    <text evidence="7">The sequence shown here is derived from an EMBL/GenBank/DDBJ whole genome shotgun (WGS) entry which is preliminary data.</text>
</comment>
<dbReference type="Proteomes" id="UP000605099">
    <property type="component" value="Unassembled WGS sequence"/>
</dbReference>
<feature type="transmembrane region" description="Helical" evidence="5">
    <location>
        <begin position="410"/>
        <end position="431"/>
    </location>
</feature>
<evidence type="ECO:0000256" key="5">
    <source>
        <dbReference type="SAM" id="Phobius"/>
    </source>
</evidence>
<dbReference type="Gene3D" id="1.20.1250.20">
    <property type="entry name" value="MFS general substrate transporter like domains"/>
    <property type="match status" value="1"/>
</dbReference>
<feature type="domain" description="Major facilitator superfamily (MFS) profile" evidence="6">
    <location>
        <begin position="21"/>
        <end position="464"/>
    </location>
</feature>
<feature type="transmembrane region" description="Helical" evidence="5">
    <location>
        <begin position="279"/>
        <end position="299"/>
    </location>
</feature>
<feature type="transmembrane region" description="Helical" evidence="5">
    <location>
        <begin position="240"/>
        <end position="258"/>
    </location>
</feature>
<keyword evidence="2 5" id="KW-0812">Transmembrane</keyword>
<feature type="transmembrane region" description="Helical" evidence="5">
    <location>
        <begin position="61"/>
        <end position="81"/>
    </location>
</feature>
<feature type="transmembrane region" description="Helical" evidence="5">
    <location>
        <begin position="93"/>
        <end position="117"/>
    </location>
</feature>
<feature type="transmembrane region" description="Helical" evidence="5">
    <location>
        <begin position="123"/>
        <end position="140"/>
    </location>
</feature>
<keyword evidence="3 5" id="KW-1133">Transmembrane helix</keyword>
<accession>A0ABQ2J928</accession>
<feature type="transmembrane region" description="Helical" evidence="5">
    <location>
        <begin position="21"/>
        <end position="41"/>
    </location>
</feature>
<feature type="transmembrane region" description="Helical" evidence="5">
    <location>
        <begin position="177"/>
        <end position="198"/>
    </location>
</feature>
<dbReference type="InterPro" id="IPR036259">
    <property type="entry name" value="MFS_trans_sf"/>
</dbReference>
<dbReference type="Pfam" id="PF07690">
    <property type="entry name" value="MFS_1"/>
    <property type="match status" value="1"/>
</dbReference>
<proteinExistence type="predicted"/>
<dbReference type="EMBL" id="BMLK01000002">
    <property type="protein sequence ID" value="GGN42162.1"/>
    <property type="molecule type" value="Genomic_DNA"/>
</dbReference>
<reference evidence="8" key="1">
    <citation type="journal article" date="2019" name="Int. J. Syst. Evol. Microbiol.">
        <title>The Global Catalogue of Microorganisms (GCM) 10K type strain sequencing project: providing services to taxonomists for standard genome sequencing and annotation.</title>
        <authorList>
            <consortium name="The Broad Institute Genomics Platform"/>
            <consortium name="The Broad Institute Genome Sequencing Center for Infectious Disease"/>
            <person name="Wu L."/>
            <person name="Ma J."/>
        </authorList>
    </citation>
    <scope>NUCLEOTIDE SEQUENCE [LARGE SCALE GENOMIC DNA]</scope>
    <source>
        <strain evidence="8">CGMCC 1.6784</strain>
    </source>
</reference>
<dbReference type="CDD" id="cd17321">
    <property type="entry name" value="MFS_MMR_MDR_like"/>
    <property type="match status" value="1"/>
</dbReference>
<evidence type="ECO:0000256" key="1">
    <source>
        <dbReference type="ARBA" id="ARBA00004141"/>
    </source>
</evidence>
<dbReference type="PANTHER" id="PTHR42718">
    <property type="entry name" value="MAJOR FACILITATOR SUPERFAMILY MULTIDRUG TRANSPORTER MFSC"/>
    <property type="match status" value="1"/>
</dbReference>
<feature type="transmembrane region" description="Helical" evidence="5">
    <location>
        <begin position="311"/>
        <end position="331"/>
    </location>
</feature>
<dbReference type="SUPFAM" id="SSF103473">
    <property type="entry name" value="MFS general substrate transporter"/>
    <property type="match status" value="1"/>
</dbReference>
<protein>
    <submittedName>
        <fullName evidence="7">MFS transporter</fullName>
    </submittedName>
</protein>
<evidence type="ECO:0000256" key="4">
    <source>
        <dbReference type="ARBA" id="ARBA00023136"/>
    </source>
</evidence>
<dbReference type="PROSITE" id="PS50850">
    <property type="entry name" value="MFS"/>
    <property type="match status" value="1"/>
</dbReference>
<keyword evidence="8" id="KW-1185">Reference proteome</keyword>